<dbReference type="EMBL" id="CP019791">
    <property type="protein sequence ID" value="AQT67070.1"/>
    <property type="molecule type" value="Genomic_DNA"/>
</dbReference>
<proteinExistence type="predicted"/>
<evidence type="ECO:0000256" key="8">
    <source>
        <dbReference type="SAM" id="Phobius"/>
    </source>
</evidence>
<gene>
    <name evidence="9" type="primary">ftsW_1</name>
    <name evidence="9" type="ORF">STSP2_00210</name>
</gene>
<keyword evidence="9" id="KW-0132">Cell division</keyword>
<sequence length="415" mass="46017">MKSFLHGRLVIVRLIMLAAMLSLVAIGIATIYASGHPAEVDEASKYAGAWKKQAVYAAGGMMAFIFVNLFDYRKLGPLSYWLYGGILAVLAVLLLGKRMDIPFVPVINGTCRWIRLGIGSRFVQVQPSEFCKIIYILALAWYLRFRKNYRQFHGLIGPFALTLLAMVLILFEPDLGTVLLMMPILFSMLYVAGAKPKHLLTIVALGVISFPFLWGHMNHYQRQRISCVLLQSDYMKDLAQKNGRVAEVLTGNDRFNPKAWERGNGWQLKHSKLAIASGGIKGYGWRKGPYIKYNTLPERHNDFIFAIIAHQWGLIGCAVVLGLYAVLIGCANEIAWANTDAFARLVTVGIMAMFTVEVIVNISMTLGLMPITGLTLPFVSYGGSSLVVSMMAVGLLNNIGRERPFSVAGRAFENV</sequence>
<feature type="transmembrane region" description="Helical" evidence="8">
    <location>
        <begin position="175"/>
        <end position="192"/>
    </location>
</feature>
<reference evidence="10" key="1">
    <citation type="submission" date="2017-02" db="EMBL/GenBank/DDBJ databases">
        <title>Comparative genomics and description of representatives of a novel lineage of planctomycetes thriving in anoxic sediments.</title>
        <authorList>
            <person name="Spring S."/>
            <person name="Bunk B."/>
            <person name="Sproer C."/>
        </authorList>
    </citation>
    <scope>NUCLEOTIDE SEQUENCE [LARGE SCALE GENOMIC DNA]</scope>
    <source>
        <strain evidence="10">ST-NAGAB-D1</strain>
    </source>
</reference>
<dbReference type="AlphaFoldDB" id="A0A1U9NHI3"/>
<dbReference type="PANTHER" id="PTHR30474">
    <property type="entry name" value="CELL CYCLE PROTEIN"/>
    <property type="match status" value="1"/>
</dbReference>
<dbReference type="OrthoDB" id="9812661at2"/>
<dbReference type="InterPro" id="IPR018365">
    <property type="entry name" value="Cell_cycle_FtsW-rel_CS"/>
</dbReference>
<keyword evidence="10" id="KW-1185">Reference proteome</keyword>
<evidence type="ECO:0000256" key="6">
    <source>
        <dbReference type="ARBA" id="ARBA00032370"/>
    </source>
</evidence>
<feature type="transmembrane region" description="Helical" evidence="8">
    <location>
        <begin position="342"/>
        <end position="366"/>
    </location>
</feature>
<dbReference type="Pfam" id="PF01098">
    <property type="entry name" value="FTSW_RODA_SPOVE"/>
    <property type="match status" value="1"/>
</dbReference>
<dbReference type="GO" id="GO:0005886">
    <property type="term" value="C:plasma membrane"/>
    <property type="evidence" value="ECO:0007669"/>
    <property type="project" value="TreeGrafter"/>
</dbReference>
<comment type="subcellular location">
    <subcellularLocation>
        <location evidence="1">Membrane</location>
        <topology evidence="1">Multi-pass membrane protein</topology>
    </subcellularLocation>
</comment>
<accession>A0A1U9NHI3</accession>
<evidence type="ECO:0000256" key="4">
    <source>
        <dbReference type="ARBA" id="ARBA00022989"/>
    </source>
</evidence>
<evidence type="ECO:0000313" key="10">
    <source>
        <dbReference type="Proteomes" id="UP000189674"/>
    </source>
</evidence>
<dbReference type="GO" id="GO:0015648">
    <property type="term" value="F:lipid-linked peptidoglycan transporter activity"/>
    <property type="evidence" value="ECO:0007669"/>
    <property type="project" value="TreeGrafter"/>
</dbReference>
<dbReference type="KEGG" id="alus:STSP2_00210"/>
<dbReference type="PROSITE" id="PS00428">
    <property type="entry name" value="FTSW_RODA_SPOVE"/>
    <property type="match status" value="1"/>
</dbReference>
<evidence type="ECO:0000313" key="9">
    <source>
        <dbReference type="EMBL" id="AQT67070.1"/>
    </source>
</evidence>
<organism evidence="9 10">
    <name type="scientific">Anaerohalosphaera lusitana</name>
    <dbReference type="NCBI Taxonomy" id="1936003"/>
    <lineage>
        <taxon>Bacteria</taxon>
        <taxon>Pseudomonadati</taxon>
        <taxon>Planctomycetota</taxon>
        <taxon>Phycisphaerae</taxon>
        <taxon>Sedimentisphaerales</taxon>
        <taxon>Anaerohalosphaeraceae</taxon>
        <taxon>Anaerohalosphaera</taxon>
    </lineage>
</organism>
<feature type="transmembrane region" description="Helical" evidence="8">
    <location>
        <begin position="303"/>
        <end position="330"/>
    </location>
</feature>
<name>A0A1U9NHI3_9BACT</name>
<feature type="transmembrane region" description="Helical" evidence="8">
    <location>
        <begin position="152"/>
        <end position="169"/>
    </location>
</feature>
<evidence type="ECO:0000256" key="5">
    <source>
        <dbReference type="ARBA" id="ARBA00023136"/>
    </source>
</evidence>
<protein>
    <recommendedName>
        <fullName evidence="7">Cell wall polymerase</fullName>
    </recommendedName>
    <alternativeName>
        <fullName evidence="6">Peptidoglycan polymerase</fullName>
    </alternativeName>
</protein>
<dbReference type="STRING" id="1936003.STSP2_00210"/>
<dbReference type="GO" id="GO:0051301">
    <property type="term" value="P:cell division"/>
    <property type="evidence" value="ECO:0007669"/>
    <property type="project" value="UniProtKB-KW"/>
</dbReference>
<dbReference type="InterPro" id="IPR001182">
    <property type="entry name" value="FtsW/RodA"/>
</dbReference>
<evidence type="ECO:0000256" key="7">
    <source>
        <dbReference type="ARBA" id="ARBA00033270"/>
    </source>
</evidence>
<dbReference type="Proteomes" id="UP000189674">
    <property type="component" value="Chromosome"/>
</dbReference>
<evidence type="ECO:0000256" key="1">
    <source>
        <dbReference type="ARBA" id="ARBA00004141"/>
    </source>
</evidence>
<dbReference type="GO" id="GO:0032153">
    <property type="term" value="C:cell division site"/>
    <property type="evidence" value="ECO:0007669"/>
    <property type="project" value="TreeGrafter"/>
</dbReference>
<dbReference type="RefSeq" id="WP_146659011.1">
    <property type="nucleotide sequence ID" value="NZ_CP019791.1"/>
</dbReference>
<keyword evidence="5 8" id="KW-0472">Membrane</keyword>
<keyword evidence="3" id="KW-0133">Cell shape</keyword>
<feature type="transmembrane region" description="Helical" evidence="8">
    <location>
        <begin position="54"/>
        <end position="72"/>
    </location>
</feature>
<dbReference type="GO" id="GO:0008360">
    <property type="term" value="P:regulation of cell shape"/>
    <property type="evidence" value="ECO:0007669"/>
    <property type="project" value="UniProtKB-KW"/>
</dbReference>
<feature type="transmembrane region" description="Helical" evidence="8">
    <location>
        <begin position="199"/>
        <end position="217"/>
    </location>
</feature>
<feature type="transmembrane region" description="Helical" evidence="8">
    <location>
        <begin position="378"/>
        <end position="396"/>
    </location>
</feature>
<keyword evidence="4 8" id="KW-1133">Transmembrane helix</keyword>
<keyword evidence="9" id="KW-0131">Cell cycle</keyword>
<keyword evidence="2 8" id="KW-0812">Transmembrane</keyword>
<feature type="transmembrane region" description="Helical" evidence="8">
    <location>
        <begin position="78"/>
        <end position="96"/>
    </location>
</feature>
<feature type="transmembrane region" description="Helical" evidence="8">
    <location>
        <begin position="12"/>
        <end position="33"/>
    </location>
</feature>
<evidence type="ECO:0000256" key="3">
    <source>
        <dbReference type="ARBA" id="ARBA00022960"/>
    </source>
</evidence>
<evidence type="ECO:0000256" key="2">
    <source>
        <dbReference type="ARBA" id="ARBA00022692"/>
    </source>
</evidence>